<evidence type="ECO:0000259" key="4">
    <source>
        <dbReference type="PROSITE" id="PS50825"/>
    </source>
</evidence>
<dbReference type="NCBIfam" id="TIGR04183">
    <property type="entry name" value="Por_Secre_tail"/>
    <property type="match status" value="1"/>
</dbReference>
<evidence type="ECO:0000313" key="5">
    <source>
        <dbReference type="EMBL" id="QIE60276.1"/>
    </source>
</evidence>
<keyword evidence="6" id="KW-1185">Reference proteome</keyword>
<evidence type="ECO:0000256" key="3">
    <source>
        <dbReference type="SAM" id="SignalP"/>
    </source>
</evidence>
<keyword evidence="2" id="KW-0677">Repeat</keyword>
<dbReference type="Pfam" id="PF18962">
    <property type="entry name" value="Por_Secre_tail"/>
    <property type="match status" value="1"/>
</dbReference>
<evidence type="ECO:0000256" key="2">
    <source>
        <dbReference type="ARBA" id="ARBA00022737"/>
    </source>
</evidence>
<accession>A0A6G6GNW9</accession>
<dbReference type="SUPFAM" id="SSF49299">
    <property type="entry name" value="PKD domain"/>
    <property type="match status" value="1"/>
</dbReference>
<evidence type="ECO:0000313" key="6">
    <source>
        <dbReference type="Proteomes" id="UP000505306"/>
    </source>
</evidence>
<dbReference type="PANTHER" id="PTHR38787">
    <property type="entry name" value="REGULATORY P DOMAIN-CONTAINING PROTEIN"/>
    <property type="match status" value="1"/>
</dbReference>
<dbReference type="PROSITE" id="PS50825">
    <property type="entry name" value="HYR"/>
    <property type="match status" value="1"/>
</dbReference>
<evidence type="ECO:0000256" key="1">
    <source>
        <dbReference type="ARBA" id="ARBA00022729"/>
    </source>
</evidence>
<dbReference type="PANTHER" id="PTHR38787:SF3">
    <property type="entry name" value="REGULATORY P DOMAIN-CONTAINING PROTEIN"/>
    <property type="match status" value="1"/>
</dbReference>
<dbReference type="NCBIfam" id="TIGR04312">
    <property type="entry name" value="choice_anch_B"/>
    <property type="match status" value="1"/>
</dbReference>
<dbReference type="InterPro" id="IPR027589">
    <property type="entry name" value="Choice_anch_B"/>
</dbReference>
<dbReference type="RefSeq" id="WP_164680289.1">
    <property type="nucleotide sequence ID" value="NZ_CP049057.1"/>
</dbReference>
<feature type="signal peptide" evidence="3">
    <location>
        <begin position="1"/>
        <end position="20"/>
    </location>
</feature>
<dbReference type="KEGG" id="mgel:G5B37_12100"/>
<dbReference type="AlphaFoldDB" id="A0A6G6GNW9"/>
<dbReference type="EMBL" id="CP049057">
    <property type="protein sequence ID" value="QIE60276.1"/>
    <property type="molecule type" value="Genomic_DNA"/>
</dbReference>
<keyword evidence="1 3" id="KW-0732">Signal</keyword>
<protein>
    <submittedName>
        <fullName evidence="5">Choice-of-anchor B family protein</fullName>
    </submittedName>
</protein>
<dbReference type="InterPro" id="IPR035986">
    <property type="entry name" value="PKD_dom_sf"/>
</dbReference>
<organism evidence="5 6">
    <name type="scientific">Rasiella rasia</name>
    <dbReference type="NCBI Taxonomy" id="2744027"/>
    <lineage>
        <taxon>Bacteria</taxon>
        <taxon>Pseudomonadati</taxon>
        <taxon>Bacteroidota</taxon>
        <taxon>Flavobacteriia</taxon>
        <taxon>Flavobacteriales</taxon>
        <taxon>Flavobacteriaceae</taxon>
        <taxon>Rasiella</taxon>
    </lineage>
</organism>
<name>A0A6G6GNW9_9FLAO</name>
<dbReference type="Proteomes" id="UP000505306">
    <property type="component" value="Chromosome"/>
</dbReference>
<dbReference type="InterPro" id="IPR003410">
    <property type="entry name" value="HYR_dom"/>
</dbReference>
<gene>
    <name evidence="5" type="ORF">G5B37_12100</name>
</gene>
<dbReference type="GO" id="GO:0005576">
    <property type="term" value="C:extracellular region"/>
    <property type="evidence" value="ECO:0007669"/>
    <property type="project" value="TreeGrafter"/>
</dbReference>
<reference evidence="5 6" key="1">
    <citation type="submission" date="2020-02" db="EMBL/GenBank/DDBJ databases">
        <title>Complete genome sequence of Flavobacteriaceae bacterium.</title>
        <authorList>
            <person name="Kim S.-J."/>
            <person name="Kim Y.-S."/>
            <person name="Kim K.-H."/>
        </authorList>
    </citation>
    <scope>NUCLEOTIDE SEQUENCE [LARGE SCALE GENOMIC DNA]</scope>
    <source>
        <strain evidence="5 6">RR4-40</strain>
    </source>
</reference>
<feature type="domain" description="HYR" evidence="4">
    <location>
        <begin position="425"/>
        <end position="508"/>
    </location>
</feature>
<dbReference type="InterPro" id="IPR013783">
    <property type="entry name" value="Ig-like_fold"/>
</dbReference>
<sequence length="1070" mass="116284">MIKRKLLPLLLTLFSFTMYAQTPCSGGSAGPYDCDGITLQSYISASAMGGFEGQDSWGWTDVDGNGDEYAIVALDNGTAFVRITDPINPVFLGRLPSHTSSSLWRDVKTYQNYAYIVSDGNGNHGMQIFDLTKLRTQFGSPSVTFSHDNRVTWGTNSGNRGRAHNVIINEDTGYAYVLGVTPYNSGGPLFYRLDGNNNGVPDDPVLEARFSALNYCHDAQVVTYDGPDPAYQGREIMIGSFSGTGFVHVLDVTDKTANAQGIATNVVTIGTVGYSNADYTHQGWFTEDKRFFIVGDELDERDSGYNTRTLVFDMSDLSNPQLILEYEGPTAATDHNGYVRGNRYYLANYTDGVRILKVDGLYDATPSLAEEDYFDTFPTSDATGTVGGIWNVYPFFESGNLVATGFNTSSSTVNTGLYILKDPLYDNTPPTAICAPYTAVLNKTTGTVTIDALDIDNGSNDNIGITKRTLTGQTTFTCADLGDHTVTLTVEDDYGFTSSCTTTVTVVGEETVFLGAGTWSNGLPNIGSTAKISTSDYDTAGIGNSSFSACSCEVDTGRTLTVGADDFIEIENDIIVDGSLIVKHTGNVVQKMNDAQVIKGGSATINVELTTPILQTRDFMVMGSPMDQETRNDVFTDAFLVLNHNPANFIPHPGVPGGTNFADDNGDYWTSYNGNINVGEGYIVRPQEGYTDPANEAYFMTYTLGTLNNGIINRPALFNNLIDNPDGTPNTYANPYASAMSAYEFIDQNSLVNEVYFWEHLTAPSAIPGANSINFSMGDISMYNMSGGVKASNDPGVSTIPNGVIATGQGFAIRTQAAGSVSFNNSMRLTSGNTTLRVPDESLTDRIWINLRSVDYDVESNTLLAFSPSGTPNIDAGFDSERVGSIISLYSFHHQTESKLGIQTTGVFDPEMKFSLGFSTEIKVKTAYEISIDQIEGSIIENTKVFLYDFLEGITTELTANSYIFESNSTDSADRFSVFFITENLLGPDDQPLSSIVVYPNPTKDILNILSLKEPLERIEVYDLRGRLMELDVEDEVTTTSIDLTKLNTGVYFVEVFTASGTISKKVIKE</sequence>
<dbReference type="Gene3D" id="2.60.40.10">
    <property type="entry name" value="Immunoglobulins"/>
    <property type="match status" value="1"/>
</dbReference>
<dbReference type="InterPro" id="IPR026444">
    <property type="entry name" value="Secre_tail"/>
</dbReference>
<feature type="chain" id="PRO_5026124006" evidence="3">
    <location>
        <begin position="21"/>
        <end position="1070"/>
    </location>
</feature>
<proteinExistence type="predicted"/>